<dbReference type="InterPro" id="IPR011748">
    <property type="entry name" value="Unchr_phage_tail-like"/>
</dbReference>
<dbReference type="EMBL" id="MDLC01000002">
    <property type="protein sequence ID" value="ODS25049.1"/>
    <property type="molecule type" value="Genomic_DNA"/>
</dbReference>
<dbReference type="Pfam" id="PF09684">
    <property type="entry name" value="Tail_P2_I"/>
    <property type="match status" value="1"/>
</dbReference>
<dbReference type="Proteomes" id="UP000242502">
    <property type="component" value="Unassembled WGS sequence"/>
</dbReference>
<dbReference type="NCBIfam" id="TIGR02242">
    <property type="entry name" value="tail_TIGR02242"/>
    <property type="match status" value="1"/>
</dbReference>
<organism evidence="1 2">
    <name type="scientific">Candidatus Endobugula sertula</name>
    <name type="common">Bugula neritina bacterial symbiont</name>
    <dbReference type="NCBI Taxonomy" id="62101"/>
    <lineage>
        <taxon>Bacteria</taxon>
        <taxon>Pseudomonadati</taxon>
        <taxon>Pseudomonadota</taxon>
        <taxon>Gammaproteobacteria</taxon>
        <taxon>Cellvibrionales</taxon>
        <taxon>Cellvibrionaceae</taxon>
        <taxon>Candidatus Endobugula</taxon>
    </lineage>
</organism>
<evidence type="ECO:0000313" key="2">
    <source>
        <dbReference type="Proteomes" id="UP000242502"/>
    </source>
</evidence>
<accession>A0A1D2QTZ6</accession>
<evidence type="ECO:0000313" key="1">
    <source>
        <dbReference type="EMBL" id="ODS25049.1"/>
    </source>
</evidence>
<name>A0A1D2QTZ6_9GAMM</name>
<proteinExistence type="predicted"/>
<sequence>MSVAPSLPPFAMVHTLDQWRRVAYDNTALEERGDQLAIVQLAWMTDELVHNETTKTCEHNGCAPARMAFDPWCRLYRVHPELGQVEKILQADDKNSEVFPLFTQKTRDIGQFSVADDEVRGPLDKPIDLLVDHRGHLFIAEHGRRRVLVYDVNENRLLRYIHFTQAPLKMATNGQQVWLLFDTKNSSTSDSGYAVFDARSEPRYYPFPEAIKAPGDIAVGEDIYLLDQAGTADAKIIALHSGDYFFEPYVQAMVLLPDNILVLARRAGEDFLRYQLGAGTQTELPHLKARHYDGEGIVVTPEGDVAYWSSKGFLHATLARVRYQTEGKITSFQLDSGEFQTQWGRLFIDACLPRGTKITATCLVLDEVADTTKAIQRSAPSNVIGMTIHRPDLSPPMPPQVLLENETRQQVFHRRQHGKEIPWEGCDDDEHFRTYEAPIIAPAGRYLWVLLTLTGTSRKTPRIKSLRAEYHDHDLMRRLPQVFSREQSEADFLRRYLAMPEGLLRDLDLKASFRHRLLDPYATPSELLPWLGSFIGLVVDHRWSESAKREFIANGAWLFRYRGTVMGIKRFVEIYLGSRVTIIEHFKVRGLGGALISSADGDAQASNAILGAGFRIGGRLGSEGSTSVNEVSIESAIDIHAHRFSLIIASSLTAEQVEVVAHLLDAHRPAHTTYDICTVDAGMRVGNGLYLGLTSIIGQTAGFGKLRVGTSILGHSDTIGRAHLGTIPGSSRLGDDSRVG</sequence>
<dbReference type="InterPro" id="IPR006521">
    <property type="entry name" value="Tail_protein_I"/>
</dbReference>
<gene>
    <name evidence="1" type="ORF">AB835_00655</name>
</gene>
<dbReference type="AlphaFoldDB" id="A0A1D2QTZ6"/>
<protein>
    <recommendedName>
        <fullName evidence="3">Phage tail protein</fullName>
    </recommendedName>
</protein>
<comment type="caution">
    <text evidence="1">The sequence shown here is derived from an EMBL/GenBank/DDBJ whole genome shotgun (WGS) entry which is preliminary data.</text>
</comment>
<evidence type="ECO:0008006" key="3">
    <source>
        <dbReference type="Google" id="ProtNLM"/>
    </source>
</evidence>
<dbReference type="STRING" id="62101.AB835_00655"/>
<dbReference type="SUPFAM" id="SSF63829">
    <property type="entry name" value="Calcium-dependent phosphotriesterase"/>
    <property type="match status" value="1"/>
</dbReference>
<reference evidence="1 2" key="1">
    <citation type="journal article" date="2016" name="Appl. Environ. Microbiol.">
        <title>Lack of Overt Genome Reduction in the Bryostatin-Producing Bryozoan Symbiont "Candidatus Endobugula sertula".</title>
        <authorList>
            <person name="Miller I.J."/>
            <person name="Vanee N."/>
            <person name="Fong S.S."/>
            <person name="Lim-Fong G.E."/>
            <person name="Kwan J.C."/>
        </authorList>
    </citation>
    <scope>NUCLEOTIDE SEQUENCE [LARGE SCALE GENOMIC DNA]</scope>
    <source>
        <strain evidence="1">AB1-4</strain>
    </source>
</reference>